<accession>A0A4S8LP50</accession>
<evidence type="ECO:0000256" key="1">
    <source>
        <dbReference type="SAM" id="MobiDB-lite"/>
    </source>
</evidence>
<dbReference type="EMBL" id="ML179320">
    <property type="protein sequence ID" value="THU90941.1"/>
    <property type="molecule type" value="Genomic_DNA"/>
</dbReference>
<feature type="region of interest" description="Disordered" evidence="1">
    <location>
        <begin position="61"/>
        <end position="99"/>
    </location>
</feature>
<proteinExistence type="predicted"/>
<feature type="compositionally biased region" description="Basic residues" evidence="1">
    <location>
        <begin position="61"/>
        <end position="72"/>
    </location>
</feature>
<dbReference type="Proteomes" id="UP000297245">
    <property type="component" value="Unassembled WGS sequence"/>
</dbReference>
<sequence length="99" mass="11170">MGSIVDFEIEELLSSHSVNPRIISTKAYETLKNVMIMYYLHQRPPPQNLQVFLARGVIPSKRRPMQAPRRHIRESPSHLVGQSGYKATTTSDHAAATVD</sequence>
<protein>
    <submittedName>
        <fullName evidence="3">Uncharacterized protein</fullName>
    </submittedName>
</protein>
<organism evidence="3 4">
    <name type="scientific">Dendrothele bispora (strain CBS 962.96)</name>
    <dbReference type="NCBI Taxonomy" id="1314807"/>
    <lineage>
        <taxon>Eukaryota</taxon>
        <taxon>Fungi</taxon>
        <taxon>Dikarya</taxon>
        <taxon>Basidiomycota</taxon>
        <taxon>Agaricomycotina</taxon>
        <taxon>Agaricomycetes</taxon>
        <taxon>Agaricomycetidae</taxon>
        <taxon>Agaricales</taxon>
        <taxon>Agaricales incertae sedis</taxon>
        <taxon>Dendrothele</taxon>
    </lineage>
</organism>
<evidence type="ECO:0000313" key="3">
    <source>
        <dbReference type="EMBL" id="THU90941.1"/>
    </source>
</evidence>
<dbReference type="AlphaFoldDB" id="A0A4S8LP50"/>
<dbReference type="EMBL" id="ML179320">
    <property type="protein sequence ID" value="THU90940.1"/>
    <property type="molecule type" value="Genomic_DNA"/>
</dbReference>
<gene>
    <name evidence="3" type="ORF">K435DRAFT_863855</name>
    <name evidence="2" type="ORF">K435DRAFT_968413</name>
</gene>
<evidence type="ECO:0000313" key="4">
    <source>
        <dbReference type="Proteomes" id="UP000297245"/>
    </source>
</evidence>
<evidence type="ECO:0000313" key="2">
    <source>
        <dbReference type="EMBL" id="THU90940.1"/>
    </source>
</evidence>
<name>A0A4S8LP50_DENBC</name>
<reference evidence="3 4" key="1">
    <citation type="journal article" date="2019" name="Nat. Ecol. Evol.">
        <title>Megaphylogeny resolves global patterns of mushroom evolution.</title>
        <authorList>
            <person name="Varga T."/>
            <person name="Krizsan K."/>
            <person name="Foldi C."/>
            <person name="Dima B."/>
            <person name="Sanchez-Garcia M."/>
            <person name="Sanchez-Ramirez S."/>
            <person name="Szollosi G.J."/>
            <person name="Szarkandi J.G."/>
            <person name="Papp V."/>
            <person name="Albert L."/>
            <person name="Andreopoulos W."/>
            <person name="Angelini C."/>
            <person name="Antonin V."/>
            <person name="Barry K.W."/>
            <person name="Bougher N.L."/>
            <person name="Buchanan P."/>
            <person name="Buyck B."/>
            <person name="Bense V."/>
            <person name="Catcheside P."/>
            <person name="Chovatia M."/>
            <person name="Cooper J."/>
            <person name="Damon W."/>
            <person name="Desjardin D."/>
            <person name="Finy P."/>
            <person name="Geml J."/>
            <person name="Haridas S."/>
            <person name="Hughes K."/>
            <person name="Justo A."/>
            <person name="Karasinski D."/>
            <person name="Kautmanova I."/>
            <person name="Kiss B."/>
            <person name="Kocsube S."/>
            <person name="Kotiranta H."/>
            <person name="LaButti K.M."/>
            <person name="Lechner B.E."/>
            <person name="Liimatainen K."/>
            <person name="Lipzen A."/>
            <person name="Lukacs Z."/>
            <person name="Mihaltcheva S."/>
            <person name="Morgado L.N."/>
            <person name="Niskanen T."/>
            <person name="Noordeloos M.E."/>
            <person name="Ohm R.A."/>
            <person name="Ortiz-Santana B."/>
            <person name="Ovrebo C."/>
            <person name="Racz N."/>
            <person name="Riley R."/>
            <person name="Savchenko A."/>
            <person name="Shiryaev A."/>
            <person name="Soop K."/>
            <person name="Spirin V."/>
            <person name="Szebenyi C."/>
            <person name="Tomsovsky M."/>
            <person name="Tulloss R.E."/>
            <person name="Uehling J."/>
            <person name="Grigoriev I.V."/>
            <person name="Vagvolgyi C."/>
            <person name="Papp T."/>
            <person name="Martin F.M."/>
            <person name="Miettinen O."/>
            <person name="Hibbett D.S."/>
            <person name="Nagy L.G."/>
        </authorList>
    </citation>
    <scope>NUCLEOTIDE SEQUENCE [LARGE SCALE GENOMIC DNA]</scope>
    <source>
        <strain evidence="3 4">CBS 962.96</strain>
    </source>
</reference>
<keyword evidence="4" id="KW-1185">Reference proteome</keyword>